<accession>A0A1A9VMW6</accession>
<proteinExistence type="predicted"/>
<keyword evidence="1" id="KW-0472">Membrane</keyword>
<feature type="transmembrane region" description="Helical" evidence="1">
    <location>
        <begin position="71"/>
        <end position="91"/>
    </location>
</feature>
<dbReference type="EnsemblMetazoa" id="GAUT042114-RA">
    <property type="protein sequence ID" value="GAUT042114-PA"/>
    <property type="gene ID" value="GAUT042114"/>
</dbReference>
<organism evidence="2 3">
    <name type="scientific">Glossina austeni</name>
    <name type="common">Savannah tsetse fly</name>
    <dbReference type="NCBI Taxonomy" id="7395"/>
    <lineage>
        <taxon>Eukaryota</taxon>
        <taxon>Metazoa</taxon>
        <taxon>Ecdysozoa</taxon>
        <taxon>Arthropoda</taxon>
        <taxon>Hexapoda</taxon>
        <taxon>Insecta</taxon>
        <taxon>Pterygota</taxon>
        <taxon>Neoptera</taxon>
        <taxon>Endopterygota</taxon>
        <taxon>Diptera</taxon>
        <taxon>Brachycera</taxon>
        <taxon>Muscomorpha</taxon>
        <taxon>Hippoboscoidea</taxon>
        <taxon>Glossinidae</taxon>
        <taxon>Glossina</taxon>
    </lineage>
</organism>
<evidence type="ECO:0000313" key="3">
    <source>
        <dbReference type="Proteomes" id="UP000078200"/>
    </source>
</evidence>
<keyword evidence="1" id="KW-0812">Transmembrane</keyword>
<protein>
    <submittedName>
        <fullName evidence="2">Uncharacterized protein</fullName>
    </submittedName>
</protein>
<keyword evidence="1" id="KW-1133">Transmembrane helix</keyword>
<dbReference type="Proteomes" id="UP000078200">
    <property type="component" value="Unassembled WGS sequence"/>
</dbReference>
<dbReference type="AlphaFoldDB" id="A0A1A9VMW6"/>
<evidence type="ECO:0000256" key="1">
    <source>
        <dbReference type="SAM" id="Phobius"/>
    </source>
</evidence>
<keyword evidence="3" id="KW-1185">Reference proteome</keyword>
<reference evidence="2" key="1">
    <citation type="submission" date="2020-05" db="UniProtKB">
        <authorList>
            <consortium name="EnsemblMetazoa"/>
        </authorList>
    </citation>
    <scope>IDENTIFICATION</scope>
    <source>
        <strain evidence="2">TTRI</strain>
    </source>
</reference>
<sequence length="107" mass="12097">MYVSHLHDDSHLSDNDLAKKRKSDFSFSVSTSSLYKERLHYFRSDTITIGNLLPHSSGWLPDRQSRGMFRLAIFAIIATASPFAFSIYNFAYVTLLIRHIGAVDGAI</sequence>
<evidence type="ECO:0000313" key="2">
    <source>
        <dbReference type="EnsemblMetazoa" id="GAUT042114-PA"/>
    </source>
</evidence>
<dbReference type="VEuPathDB" id="VectorBase:GAUT042114"/>
<name>A0A1A9VMW6_GLOAU</name>